<proteinExistence type="predicted"/>
<dbReference type="InterPro" id="IPR009078">
    <property type="entry name" value="Ferritin-like_SF"/>
</dbReference>
<dbReference type="SUPFAM" id="SSF47240">
    <property type="entry name" value="Ferritin-like"/>
    <property type="match status" value="1"/>
</dbReference>
<evidence type="ECO:0000313" key="2">
    <source>
        <dbReference type="EMBL" id="TFY77487.1"/>
    </source>
</evidence>
<dbReference type="AlphaFoldDB" id="A0A4Y9ZTW3"/>
<gene>
    <name evidence="2" type="ORF">EWM64_g6526</name>
</gene>
<organism evidence="2 3">
    <name type="scientific">Hericium alpestre</name>
    <dbReference type="NCBI Taxonomy" id="135208"/>
    <lineage>
        <taxon>Eukaryota</taxon>
        <taxon>Fungi</taxon>
        <taxon>Dikarya</taxon>
        <taxon>Basidiomycota</taxon>
        <taxon>Agaricomycotina</taxon>
        <taxon>Agaricomycetes</taxon>
        <taxon>Russulales</taxon>
        <taxon>Hericiaceae</taxon>
        <taxon>Hericium</taxon>
    </lineage>
</organism>
<dbReference type="Proteomes" id="UP000298061">
    <property type="component" value="Unassembled WGS sequence"/>
</dbReference>
<evidence type="ECO:0000256" key="1">
    <source>
        <dbReference type="SAM" id="SignalP"/>
    </source>
</evidence>
<dbReference type="STRING" id="135208.A0A4Y9ZTW3"/>
<keyword evidence="3" id="KW-1185">Reference proteome</keyword>
<sequence>MKYSIVLVASSLLAGSTLAHPMRRSADAVPTKPVTDNPSDPDVLNFALTLEHLENNFYTGGLAKFTPEDFVNAGLPPWVYGRVQQISAHEAEHVEFLTEILGDQAVKPCEYSFPYDDPKSFLHISHALETVGTSAYEGAAKFIQNRDYLMAAATILGVEARHSSWLDSAVRKGAAWSTSFDTPLDLNQVFSIAAAFITSCPPDNTPLPVKAFAPLALVDPNSAAPGNTVTIQWTAPEGYDKSQQLYATFLTGHEALIVPVNDDGTVQIPDDLIGTVYMLITTNGEGVDDETTLAGPLMLEFPFNSLGQLITLPF</sequence>
<feature type="signal peptide" evidence="1">
    <location>
        <begin position="1"/>
        <end position="19"/>
    </location>
</feature>
<dbReference type="OrthoDB" id="1001765at2759"/>
<name>A0A4Y9ZTW3_9AGAM</name>
<feature type="chain" id="PRO_5021480770" evidence="1">
    <location>
        <begin position="20"/>
        <end position="314"/>
    </location>
</feature>
<dbReference type="Pfam" id="PF13668">
    <property type="entry name" value="Ferritin_2"/>
    <property type="match status" value="1"/>
</dbReference>
<keyword evidence="1" id="KW-0732">Signal</keyword>
<evidence type="ECO:0000313" key="3">
    <source>
        <dbReference type="Proteomes" id="UP000298061"/>
    </source>
</evidence>
<accession>A0A4Y9ZTW3</accession>
<dbReference type="PANTHER" id="PTHR31694">
    <property type="entry name" value="DESICCATION-LIKE PROTEIN"/>
    <property type="match status" value="1"/>
</dbReference>
<protein>
    <submittedName>
        <fullName evidence="2">Uncharacterized protein</fullName>
    </submittedName>
</protein>
<reference evidence="2 3" key="1">
    <citation type="submission" date="2019-02" db="EMBL/GenBank/DDBJ databases">
        <title>Genome sequencing of the rare red list fungi Hericium alpestre (H. flagellum).</title>
        <authorList>
            <person name="Buettner E."/>
            <person name="Kellner H."/>
        </authorList>
    </citation>
    <scope>NUCLEOTIDE SEQUENCE [LARGE SCALE GENOMIC DNA]</scope>
    <source>
        <strain evidence="2 3">DSM 108284</strain>
    </source>
</reference>
<dbReference type="PANTHER" id="PTHR31694:SF26">
    <property type="entry name" value="OS05G0151100 PROTEIN"/>
    <property type="match status" value="1"/>
</dbReference>
<dbReference type="CDD" id="cd00657">
    <property type="entry name" value="Ferritin_like"/>
    <property type="match status" value="1"/>
</dbReference>
<dbReference type="EMBL" id="SFCI01000901">
    <property type="protein sequence ID" value="TFY77487.1"/>
    <property type="molecule type" value="Genomic_DNA"/>
</dbReference>
<dbReference type="InterPro" id="IPR052965">
    <property type="entry name" value="Pigment-catalase-like"/>
</dbReference>
<comment type="caution">
    <text evidence="2">The sequence shown here is derived from an EMBL/GenBank/DDBJ whole genome shotgun (WGS) entry which is preliminary data.</text>
</comment>